<protein>
    <submittedName>
        <fullName evidence="3">Uncharacterized protein</fullName>
    </submittedName>
</protein>
<organism evidence="3 4">
    <name type="scientific">Helianthus annuus</name>
    <name type="common">Common sunflower</name>
    <dbReference type="NCBI Taxonomy" id="4232"/>
    <lineage>
        <taxon>Eukaryota</taxon>
        <taxon>Viridiplantae</taxon>
        <taxon>Streptophyta</taxon>
        <taxon>Embryophyta</taxon>
        <taxon>Tracheophyta</taxon>
        <taxon>Spermatophyta</taxon>
        <taxon>Magnoliopsida</taxon>
        <taxon>eudicotyledons</taxon>
        <taxon>Gunneridae</taxon>
        <taxon>Pentapetalae</taxon>
        <taxon>asterids</taxon>
        <taxon>campanulids</taxon>
        <taxon>Asterales</taxon>
        <taxon>Asteraceae</taxon>
        <taxon>Asteroideae</taxon>
        <taxon>Heliantheae alliance</taxon>
        <taxon>Heliantheae</taxon>
        <taxon>Helianthus</taxon>
    </lineage>
</organism>
<dbReference type="AlphaFoldDB" id="A0A251SKR3"/>
<accession>A0A251SKR3</accession>
<evidence type="ECO:0000256" key="1">
    <source>
        <dbReference type="SAM" id="MobiDB-lite"/>
    </source>
</evidence>
<reference evidence="2" key="3">
    <citation type="submission" date="2020-06" db="EMBL/GenBank/DDBJ databases">
        <title>Helianthus annuus Genome sequencing and assembly Release 2.</title>
        <authorList>
            <person name="Gouzy J."/>
            <person name="Langlade N."/>
            <person name="Munos S."/>
        </authorList>
    </citation>
    <scope>NUCLEOTIDE SEQUENCE</scope>
    <source>
        <tissue evidence="2">Leaves</tissue>
    </source>
</reference>
<reference evidence="2 4" key="1">
    <citation type="journal article" date="2017" name="Nature">
        <title>The sunflower genome provides insights into oil metabolism, flowering and Asterid evolution.</title>
        <authorList>
            <person name="Badouin H."/>
            <person name="Gouzy J."/>
            <person name="Grassa C.J."/>
            <person name="Murat F."/>
            <person name="Staton S.E."/>
            <person name="Cottret L."/>
            <person name="Lelandais-Briere C."/>
            <person name="Owens G.L."/>
            <person name="Carrere S."/>
            <person name="Mayjonade B."/>
            <person name="Legrand L."/>
            <person name="Gill N."/>
            <person name="Kane N.C."/>
            <person name="Bowers J.E."/>
            <person name="Hubner S."/>
            <person name="Bellec A."/>
            <person name="Berard A."/>
            <person name="Berges H."/>
            <person name="Blanchet N."/>
            <person name="Boniface M.C."/>
            <person name="Brunel D."/>
            <person name="Catrice O."/>
            <person name="Chaidir N."/>
            <person name="Claudel C."/>
            <person name="Donnadieu C."/>
            <person name="Faraut T."/>
            <person name="Fievet G."/>
            <person name="Helmstetter N."/>
            <person name="King M."/>
            <person name="Knapp S.J."/>
            <person name="Lai Z."/>
            <person name="Le Paslier M.C."/>
            <person name="Lippi Y."/>
            <person name="Lorenzon L."/>
            <person name="Mandel J.R."/>
            <person name="Marage G."/>
            <person name="Marchand G."/>
            <person name="Marquand E."/>
            <person name="Bret-Mestries E."/>
            <person name="Morien E."/>
            <person name="Nambeesan S."/>
            <person name="Nguyen T."/>
            <person name="Pegot-Espagnet P."/>
            <person name="Pouilly N."/>
            <person name="Raftis F."/>
            <person name="Sallet E."/>
            <person name="Schiex T."/>
            <person name="Thomas J."/>
            <person name="Vandecasteele C."/>
            <person name="Vares D."/>
            <person name="Vear F."/>
            <person name="Vautrin S."/>
            <person name="Crespi M."/>
            <person name="Mangin B."/>
            <person name="Burke J.M."/>
            <person name="Salse J."/>
            <person name="Munos S."/>
            <person name="Vincourt P."/>
            <person name="Rieseberg L.H."/>
            <person name="Langlade N.B."/>
        </authorList>
    </citation>
    <scope>NUCLEOTIDE SEQUENCE [LARGE SCALE GENOMIC DNA]</scope>
    <source>
        <strain evidence="4">cv. SF193</strain>
        <tissue evidence="2">Leaves</tissue>
    </source>
</reference>
<evidence type="ECO:0000313" key="3">
    <source>
        <dbReference type="EMBL" id="OTF99417.1"/>
    </source>
</evidence>
<keyword evidence="4" id="KW-1185">Reference proteome</keyword>
<dbReference type="Proteomes" id="UP000215914">
    <property type="component" value="Chromosome 14"/>
</dbReference>
<proteinExistence type="predicted"/>
<evidence type="ECO:0000313" key="4">
    <source>
        <dbReference type="Proteomes" id="UP000215914"/>
    </source>
</evidence>
<evidence type="ECO:0000313" key="2">
    <source>
        <dbReference type="EMBL" id="KAF5770600.1"/>
    </source>
</evidence>
<reference evidence="3" key="2">
    <citation type="submission" date="2017-02" db="EMBL/GenBank/DDBJ databases">
        <title>Sunflower complete genome.</title>
        <authorList>
            <person name="Langlade N."/>
            <person name="Munos S."/>
        </authorList>
    </citation>
    <scope>NUCLEOTIDE SEQUENCE [LARGE SCALE GENOMIC DNA]</scope>
    <source>
        <tissue evidence="3">Leaves</tissue>
    </source>
</reference>
<dbReference type="EMBL" id="CM007903">
    <property type="protein sequence ID" value="OTF99417.1"/>
    <property type="molecule type" value="Genomic_DNA"/>
</dbReference>
<dbReference type="EMBL" id="MNCJ02000329">
    <property type="protein sequence ID" value="KAF5770600.1"/>
    <property type="molecule type" value="Genomic_DNA"/>
</dbReference>
<gene>
    <name evidence="3" type="ORF">HannXRQ_Chr14g0456361</name>
    <name evidence="2" type="ORF">HanXRQr2_Chr14g0661211</name>
</gene>
<name>A0A251SKR3_HELAN</name>
<dbReference type="Gramene" id="mRNA:HanXRQr2_Chr14g0661211">
    <property type="protein sequence ID" value="mRNA:HanXRQr2_Chr14g0661211"/>
    <property type="gene ID" value="HanXRQr2_Chr14g0661211"/>
</dbReference>
<dbReference type="InParanoid" id="A0A251SKR3"/>
<sequence>MSVGSLVRTRKSRAPKYPNTQSAKQEDSGRLRFQISIHSQEKPHRSDTIIKSDLRRVVFKKASFKREALKRLEKRFFFV</sequence>
<feature type="region of interest" description="Disordered" evidence="1">
    <location>
        <begin position="1"/>
        <end position="29"/>
    </location>
</feature>